<gene>
    <name evidence="12" type="primary">SRPK_1</name>
    <name evidence="12" type="ORF">Hypma_014739</name>
</gene>
<dbReference type="SUPFAM" id="SSF56112">
    <property type="entry name" value="Protein kinase-like (PK-like)"/>
    <property type="match status" value="1"/>
</dbReference>
<keyword evidence="13" id="KW-1185">Reference proteome</keyword>
<evidence type="ECO:0000256" key="10">
    <source>
        <dbReference type="RuleBase" id="RU000304"/>
    </source>
</evidence>
<dbReference type="Proteomes" id="UP000076154">
    <property type="component" value="Unassembled WGS sequence"/>
</dbReference>
<dbReference type="InterPro" id="IPR011009">
    <property type="entry name" value="Kinase-like_dom_sf"/>
</dbReference>
<dbReference type="PROSITE" id="PS50011">
    <property type="entry name" value="PROTEIN_KINASE_DOM"/>
    <property type="match status" value="1"/>
</dbReference>
<comment type="catalytic activity">
    <reaction evidence="8">
        <text>L-seryl-[protein] + ATP = O-phospho-L-seryl-[protein] + ADP + H(+)</text>
        <dbReference type="Rhea" id="RHEA:17989"/>
        <dbReference type="Rhea" id="RHEA-COMP:9863"/>
        <dbReference type="Rhea" id="RHEA-COMP:11604"/>
        <dbReference type="ChEBI" id="CHEBI:15378"/>
        <dbReference type="ChEBI" id="CHEBI:29999"/>
        <dbReference type="ChEBI" id="CHEBI:30616"/>
        <dbReference type="ChEBI" id="CHEBI:83421"/>
        <dbReference type="ChEBI" id="CHEBI:456216"/>
        <dbReference type="EC" id="2.7.11.1"/>
    </reaction>
</comment>
<dbReference type="STRING" id="39966.A0A369JA11"/>
<keyword evidence="3" id="KW-0808">Transferase</keyword>
<comment type="caution">
    <text evidence="12">The sequence shown here is derived from an EMBL/GenBank/DDBJ whole genome shotgun (WGS) entry which is preliminary data.</text>
</comment>
<evidence type="ECO:0000256" key="8">
    <source>
        <dbReference type="ARBA" id="ARBA00048679"/>
    </source>
</evidence>
<dbReference type="InterPro" id="IPR017441">
    <property type="entry name" value="Protein_kinase_ATP_BS"/>
</dbReference>
<dbReference type="GO" id="GO:0050684">
    <property type="term" value="P:regulation of mRNA processing"/>
    <property type="evidence" value="ECO:0007669"/>
    <property type="project" value="TreeGrafter"/>
</dbReference>
<dbReference type="InParanoid" id="A0A369JA11"/>
<evidence type="ECO:0000256" key="1">
    <source>
        <dbReference type="ARBA" id="ARBA00012513"/>
    </source>
</evidence>
<evidence type="ECO:0000256" key="4">
    <source>
        <dbReference type="ARBA" id="ARBA00022741"/>
    </source>
</evidence>
<dbReference type="InterPro" id="IPR000719">
    <property type="entry name" value="Prot_kinase_dom"/>
</dbReference>
<dbReference type="Gene3D" id="1.10.510.10">
    <property type="entry name" value="Transferase(Phosphotransferase) domain 1"/>
    <property type="match status" value="1"/>
</dbReference>
<dbReference type="PROSITE" id="PS00107">
    <property type="entry name" value="PROTEIN_KINASE_ATP"/>
    <property type="match status" value="1"/>
</dbReference>
<accession>A0A369JA11</accession>
<keyword evidence="6 9" id="KW-0067">ATP-binding</keyword>
<feature type="domain" description="Protein kinase" evidence="11">
    <location>
        <begin position="79"/>
        <end position="455"/>
    </location>
</feature>
<dbReference type="EMBL" id="LUEZ02000090">
    <property type="protein sequence ID" value="RDB18698.1"/>
    <property type="molecule type" value="Genomic_DNA"/>
</dbReference>
<proteinExistence type="inferred from homology"/>
<dbReference type="OrthoDB" id="5979581at2759"/>
<keyword evidence="5 12" id="KW-0418">Kinase</keyword>
<evidence type="ECO:0000256" key="3">
    <source>
        <dbReference type="ARBA" id="ARBA00022679"/>
    </source>
</evidence>
<dbReference type="PANTHER" id="PTHR47634">
    <property type="entry name" value="PROTEIN KINASE DOMAIN-CONTAINING PROTEIN-RELATED"/>
    <property type="match status" value="1"/>
</dbReference>
<reference evidence="12" key="1">
    <citation type="submission" date="2018-04" db="EMBL/GenBank/DDBJ databases">
        <title>Whole genome sequencing of Hypsizygus marmoreus.</title>
        <authorList>
            <person name="Choi I.-G."/>
            <person name="Min B."/>
            <person name="Kim J.-G."/>
            <person name="Kim S."/>
            <person name="Oh Y.-L."/>
            <person name="Kong W.-S."/>
            <person name="Park H."/>
            <person name="Jeong J."/>
            <person name="Song E.-S."/>
        </authorList>
    </citation>
    <scope>NUCLEOTIDE SEQUENCE [LARGE SCALE GENOMIC DNA]</scope>
    <source>
        <strain evidence="12">51987-8</strain>
    </source>
</reference>
<dbReference type="EC" id="2.7.11.1" evidence="1"/>
<protein>
    <recommendedName>
        <fullName evidence="1">non-specific serine/threonine protein kinase</fullName>
        <ecNumber evidence="1">2.7.11.1</ecNumber>
    </recommendedName>
</protein>
<keyword evidence="2 10" id="KW-0723">Serine/threonine-protein kinase</keyword>
<dbReference type="GO" id="GO:0005737">
    <property type="term" value="C:cytoplasm"/>
    <property type="evidence" value="ECO:0007669"/>
    <property type="project" value="TreeGrafter"/>
</dbReference>
<dbReference type="SMART" id="SM00220">
    <property type="entry name" value="S_TKc"/>
    <property type="match status" value="1"/>
</dbReference>
<comment type="similarity">
    <text evidence="10">Belongs to the protein kinase superfamily.</text>
</comment>
<dbReference type="PANTHER" id="PTHR47634:SF9">
    <property type="entry name" value="PROTEIN KINASE DOMAIN-CONTAINING PROTEIN-RELATED"/>
    <property type="match status" value="1"/>
</dbReference>
<dbReference type="GO" id="GO:0005634">
    <property type="term" value="C:nucleus"/>
    <property type="evidence" value="ECO:0007669"/>
    <property type="project" value="TreeGrafter"/>
</dbReference>
<name>A0A369JA11_HYPMA</name>
<dbReference type="GO" id="GO:0004674">
    <property type="term" value="F:protein serine/threonine kinase activity"/>
    <property type="evidence" value="ECO:0007669"/>
    <property type="project" value="UniProtKB-KW"/>
</dbReference>
<evidence type="ECO:0000313" key="12">
    <source>
        <dbReference type="EMBL" id="RDB18698.1"/>
    </source>
</evidence>
<dbReference type="Gene3D" id="3.30.200.20">
    <property type="entry name" value="Phosphorylase Kinase, domain 1"/>
    <property type="match status" value="1"/>
</dbReference>
<evidence type="ECO:0000313" key="13">
    <source>
        <dbReference type="Proteomes" id="UP000076154"/>
    </source>
</evidence>
<feature type="binding site" evidence="9">
    <location>
        <position position="112"/>
    </location>
    <ligand>
        <name>ATP</name>
        <dbReference type="ChEBI" id="CHEBI:30616"/>
    </ligand>
</feature>
<evidence type="ECO:0000256" key="9">
    <source>
        <dbReference type="PROSITE-ProRule" id="PRU10141"/>
    </source>
</evidence>
<dbReference type="PROSITE" id="PS00108">
    <property type="entry name" value="PROTEIN_KINASE_ST"/>
    <property type="match status" value="1"/>
</dbReference>
<evidence type="ECO:0000256" key="2">
    <source>
        <dbReference type="ARBA" id="ARBA00022527"/>
    </source>
</evidence>
<evidence type="ECO:0000256" key="5">
    <source>
        <dbReference type="ARBA" id="ARBA00022777"/>
    </source>
</evidence>
<dbReference type="Pfam" id="PF00069">
    <property type="entry name" value="Pkinase"/>
    <property type="match status" value="2"/>
</dbReference>
<dbReference type="GO" id="GO:0000245">
    <property type="term" value="P:spliceosomal complex assembly"/>
    <property type="evidence" value="ECO:0007669"/>
    <property type="project" value="TreeGrafter"/>
</dbReference>
<dbReference type="GO" id="GO:0005524">
    <property type="term" value="F:ATP binding"/>
    <property type="evidence" value="ECO:0007669"/>
    <property type="project" value="UniProtKB-UniRule"/>
</dbReference>
<comment type="catalytic activity">
    <reaction evidence="7">
        <text>L-threonyl-[protein] + ATP = O-phospho-L-threonyl-[protein] + ADP + H(+)</text>
        <dbReference type="Rhea" id="RHEA:46608"/>
        <dbReference type="Rhea" id="RHEA-COMP:11060"/>
        <dbReference type="Rhea" id="RHEA-COMP:11605"/>
        <dbReference type="ChEBI" id="CHEBI:15378"/>
        <dbReference type="ChEBI" id="CHEBI:30013"/>
        <dbReference type="ChEBI" id="CHEBI:30616"/>
        <dbReference type="ChEBI" id="CHEBI:61977"/>
        <dbReference type="ChEBI" id="CHEBI:456216"/>
        <dbReference type="EC" id="2.7.11.1"/>
    </reaction>
</comment>
<sequence length="459" mass="51661">MRHLLLRTASPLWRRPLFTLARISTATCEPTNQRFSVGPDGTVNVDLDFVEEALGMPAADGFGWARFEFGQVIGPNQRYTIARKLGWGMHSSTWLALDNMYISLASKYVAVKALTGHITGLLDKGMAVWEPDALRLLNAGRRTSPHCLQLLDEFEIQGVGADGRHHCLVTPVYGGDVRALHAANMPLPIQLSKRILLHLLRGIAYAHSRTIVHTDLKHDNIFYNTTMTTTEIEKWLVHDPPRRHPPEMSKDGIVHSAVSQPPPMISIEEALTRTYVLADFGSGKLATELWTRPALLISLPTIACGRGRTVTTPSLRAPEVYLGGEWDEKVDIWSFGCLVFEIITCGRLFRYQTNENLGLDEIEHILLQMICLTGEDFRAEQLTVCPLAAEYFNADCALKQDPEILDWPFEKRIERWSTIVPPAGVTPMADFMRRCLRLDPMKRPSAEELLKDPWFEGVK</sequence>
<dbReference type="InterPro" id="IPR051334">
    <property type="entry name" value="SRPK"/>
</dbReference>
<evidence type="ECO:0000256" key="6">
    <source>
        <dbReference type="ARBA" id="ARBA00022840"/>
    </source>
</evidence>
<dbReference type="InterPro" id="IPR008271">
    <property type="entry name" value="Ser/Thr_kinase_AS"/>
</dbReference>
<dbReference type="AlphaFoldDB" id="A0A369JA11"/>
<organism evidence="12 13">
    <name type="scientific">Hypsizygus marmoreus</name>
    <name type="common">White beech mushroom</name>
    <name type="synonym">Agaricus marmoreus</name>
    <dbReference type="NCBI Taxonomy" id="39966"/>
    <lineage>
        <taxon>Eukaryota</taxon>
        <taxon>Fungi</taxon>
        <taxon>Dikarya</taxon>
        <taxon>Basidiomycota</taxon>
        <taxon>Agaricomycotina</taxon>
        <taxon>Agaricomycetes</taxon>
        <taxon>Agaricomycetidae</taxon>
        <taxon>Agaricales</taxon>
        <taxon>Tricholomatineae</taxon>
        <taxon>Lyophyllaceae</taxon>
        <taxon>Hypsizygus</taxon>
    </lineage>
</organism>
<evidence type="ECO:0000259" key="11">
    <source>
        <dbReference type="PROSITE" id="PS50011"/>
    </source>
</evidence>
<evidence type="ECO:0000256" key="7">
    <source>
        <dbReference type="ARBA" id="ARBA00047899"/>
    </source>
</evidence>
<keyword evidence="4 9" id="KW-0547">Nucleotide-binding</keyword>